<comment type="similarity">
    <text evidence="2">Belongs to the autoinducer-2 exporter (AI-2E) (TC 2.A.86) family.</text>
</comment>
<evidence type="ECO:0000256" key="2">
    <source>
        <dbReference type="ARBA" id="ARBA00009773"/>
    </source>
</evidence>
<evidence type="ECO:0000256" key="6">
    <source>
        <dbReference type="SAM" id="Phobius"/>
    </source>
</evidence>
<evidence type="ECO:0000313" key="8">
    <source>
        <dbReference type="Proteomes" id="UP000183994"/>
    </source>
</evidence>
<feature type="transmembrane region" description="Helical" evidence="6">
    <location>
        <begin position="212"/>
        <end position="236"/>
    </location>
</feature>
<feature type="transmembrane region" description="Helical" evidence="6">
    <location>
        <begin position="276"/>
        <end position="297"/>
    </location>
</feature>
<feature type="transmembrane region" description="Helical" evidence="6">
    <location>
        <begin position="309"/>
        <end position="342"/>
    </location>
</feature>
<evidence type="ECO:0000256" key="5">
    <source>
        <dbReference type="ARBA" id="ARBA00023136"/>
    </source>
</evidence>
<feature type="transmembrane region" description="Helical" evidence="6">
    <location>
        <begin position="12"/>
        <end position="30"/>
    </location>
</feature>
<name>A0A1M6TSS5_9BACT</name>
<comment type="subcellular location">
    <subcellularLocation>
        <location evidence="1">Membrane</location>
        <topology evidence="1">Multi-pass membrane protein</topology>
    </subcellularLocation>
</comment>
<keyword evidence="5 6" id="KW-0472">Membrane</keyword>
<dbReference type="GO" id="GO:0016020">
    <property type="term" value="C:membrane"/>
    <property type="evidence" value="ECO:0007669"/>
    <property type="project" value="UniProtKB-SubCell"/>
</dbReference>
<dbReference type="RefSeq" id="WP_073477778.1">
    <property type="nucleotide sequence ID" value="NZ_FQZU01000028.1"/>
</dbReference>
<organism evidence="7 8">
    <name type="scientific">Desulfatibacillum alkenivorans DSM 16219</name>
    <dbReference type="NCBI Taxonomy" id="1121393"/>
    <lineage>
        <taxon>Bacteria</taxon>
        <taxon>Pseudomonadati</taxon>
        <taxon>Thermodesulfobacteriota</taxon>
        <taxon>Desulfobacteria</taxon>
        <taxon>Desulfobacterales</taxon>
        <taxon>Desulfatibacillaceae</taxon>
        <taxon>Desulfatibacillum</taxon>
    </lineage>
</organism>
<reference evidence="8" key="1">
    <citation type="submission" date="2016-11" db="EMBL/GenBank/DDBJ databases">
        <authorList>
            <person name="Varghese N."/>
            <person name="Submissions S."/>
        </authorList>
    </citation>
    <scope>NUCLEOTIDE SEQUENCE [LARGE SCALE GENOMIC DNA]</scope>
    <source>
        <strain evidence="8">DSM 16219</strain>
    </source>
</reference>
<keyword evidence="8" id="KW-1185">Reference proteome</keyword>
<evidence type="ECO:0000256" key="4">
    <source>
        <dbReference type="ARBA" id="ARBA00022989"/>
    </source>
</evidence>
<sequence>MEQDRKSHQMILIFFLALYIISIGFMGWLLRPFFSILVLAFVVTGVFAPVYRLLLKKMKPGAASSLTCVIIFLVLFIPTLLFAGIVVSEAVGFLDMVNKAALPDQIRTIINNSTLLETINQYIDDYGIEITGAEITQAASQVGQFVGGFLLDSGKAVVSNVLSFVLNFLFMVLIIFFILIDGGKLVDYLVDMSPLPQDQDEKLVAKFKDMSGAVILGNGVCGLAQGILGGAVFALFGLPSPFLWGVVMGILAFLPIVGIGVVFLPAAIVMFIQGKIATGMFFIIFYSILSFSVEYVIKPKLVGDRVQMHPLLVFLAIMGGLKIFGILGVIYGPLIVTFFLTLADIYRASYKAIVEA</sequence>
<dbReference type="STRING" id="1121393.SAMN02745216_03742"/>
<proteinExistence type="inferred from homology"/>
<dbReference type="PANTHER" id="PTHR21716:SF4">
    <property type="entry name" value="TRANSMEMBRANE PROTEIN 245"/>
    <property type="match status" value="1"/>
</dbReference>
<dbReference type="OrthoDB" id="9773730at2"/>
<feature type="transmembrane region" description="Helical" evidence="6">
    <location>
        <begin position="66"/>
        <end position="87"/>
    </location>
</feature>
<gene>
    <name evidence="7" type="ORF">SAMN02745216_03742</name>
</gene>
<keyword evidence="3 6" id="KW-0812">Transmembrane</keyword>
<dbReference type="Pfam" id="PF01594">
    <property type="entry name" value="AI-2E_transport"/>
    <property type="match status" value="1"/>
</dbReference>
<dbReference type="InterPro" id="IPR002549">
    <property type="entry name" value="AI-2E-like"/>
</dbReference>
<accession>A0A1M6TSS5</accession>
<dbReference type="EMBL" id="FQZU01000028">
    <property type="protein sequence ID" value="SHK59969.1"/>
    <property type="molecule type" value="Genomic_DNA"/>
</dbReference>
<dbReference type="AlphaFoldDB" id="A0A1M6TSS5"/>
<evidence type="ECO:0000256" key="1">
    <source>
        <dbReference type="ARBA" id="ARBA00004141"/>
    </source>
</evidence>
<feature type="transmembrane region" description="Helical" evidence="6">
    <location>
        <begin position="161"/>
        <end position="180"/>
    </location>
</feature>
<dbReference type="Proteomes" id="UP000183994">
    <property type="component" value="Unassembled WGS sequence"/>
</dbReference>
<dbReference type="PANTHER" id="PTHR21716">
    <property type="entry name" value="TRANSMEMBRANE PROTEIN"/>
    <property type="match status" value="1"/>
</dbReference>
<protein>
    <submittedName>
        <fullName evidence="7">Predicted PurR-regulated permease PerM</fullName>
    </submittedName>
</protein>
<evidence type="ECO:0000256" key="3">
    <source>
        <dbReference type="ARBA" id="ARBA00022692"/>
    </source>
</evidence>
<evidence type="ECO:0000313" key="7">
    <source>
        <dbReference type="EMBL" id="SHK59969.1"/>
    </source>
</evidence>
<feature type="transmembrane region" description="Helical" evidence="6">
    <location>
        <begin position="36"/>
        <end position="54"/>
    </location>
</feature>
<keyword evidence="4 6" id="KW-1133">Transmembrane helix</keyword>
<feature type="transmembrane region" description="Helical" evidence="6">
    <location>
        <begin position="242"/>
        <end position="264"/>
    </location>
</feature>